<keyword evidence="2" id="KW-0732">Signal</keyword>
<dbReference type="AlphaFoldDB" id="A0A2H5Y8A7"/>
<feature type="chain" id="PRO_5014197030" description="Lipoprotein" evidence="2">
    <location>
        <begin position="25"/>
        <end position="199"/>
    </location>
</feature>
<dbReference type="InterPro" id="IPR005297">
    <property type="entry name" value="Lipoprotein_repeat"/>
</dbReference>
<organism evidence="3 4">
    <name type="scientific">Candidatus Thermoflexus japonica</name>
    <dbReference type="NCBI Taxonomy" id="2035417"/>
    <lineage>
        <taxon>Bacteria</taxon>
        <taxon>Bacillati</taxon>
        <taxon>Chloroflexota</taxon>
        <taxon>Thermoflexia</taxon>
        <taxon>Thermoflexales</taxon>
        <taxon>Thermoflexaceae</taxon>
        <taxon>Thermoflexus</taxon>
    </lineage>
</organism>
<feature type="region of interest" description="Disordered" evidence="1">
    <location>
        <begin position="27"/>
        <end position="86"/>
    </location>
</feature>
<dbReference type="GO" id="GO:0043448">
    <property type="term" value="P:alkane catabolic process"/>
    <property type="evidence" value="ECO:0007669"/>
    <property type="project" value="TreeGrafter"/>
</dbReference>
<evidence type="ECO:0000256" key="2">
    <source>
        <dbReference type="SAM" id="SignalP"/>
    </source>
</evidence>
<evidence type="ECO:0000313" key="3">
    <source>
        <dbReference type="EMBL" id="GBD09669.1"/>
    </source>
</evidence>
<accession>A0A2H5Y8A7</accession>
<dbReference type="PANTHER" id="PTHR39335">
    <property type="entry name" value="BLL4220 PROTEIN"/>
    <property type="match status" value="1"/>
</dbReference>
<gene>
    <name evidence="3" type="ORF">HRbin22_01927</name>
</gene>
<feature type="signal peptide" evidence="2">
    <location>
        <begin position="1"/>
        <end position="24"/>
    </location>
</feature>
<feature type="compositionally biased region" description="Pro residues" evidence="1">
    <location>
        <begin position="35"/>
        <end position="81"/>
    </location>
</feature>
<dbReference type="EMBL" id="BEHY01000057">
    <property type="protein sequence ID" value="GBD09669.1"/>
    <property type="molecule type" value="Genomic_DNA"/>
</dbReference>
<comment type="caution">
    <text evidence="3">The sequence shown here is derived from an EMBL/GenBank/DDBJ whole genome shotgun (WGS) entry which is preliminary data.</text>
</comment>
<evidence type="ECO:0000256" key="1">
    <source>
        <dbReference type="SAM" id="MobiDB-lite"/>
    </source>
</evidence>
<reference evidence="4" key="1">
    <citation type="submission" date="2017-09" db="EMBL/GenBank/DDBJ databases">
        <title>Metaegenomics of thermophilic ammonia-oxidizing enrichment culture.</title>
        <authorList>
            <person name="Kato S."/>
            <person name="Suzuki K."/>
        </authorList>
    </citation>
    <scope>NUCLEOTIDE SEQUENCE [LARGE SCALE GENOMIC DNA]</scope>
</reference>
<name>A0A2H5Y8A7_9CHLR</name>
<evidence type="ECO:0000313" key="4">
    <source>
        <dbReference type="Proteomes" id="UP000236642"/>
    </source>
</evidence>
<proteinExistence type="predicted"/>
<dbReference type="PANTHER" id="PTHR39335:SF1">
    <property type="entry name" value="BLL4220 PROTEIN"/>
    <property type="match status" value="1"/>
</dbReference>
<dbReference type="PROSITE" id="PS51257">
    <property type="entry name" value="PROKAR_LIPOPROTEIN"/>
    <property type="match status" value="1"/>
</dbReference>
<protein>
    <recommendedName>
        <fullName evidence="5">Lipoprotein</fullName>
    </recommendedName>
</protein>
<evidence type="ECO:0008006" key="5">
    <source>
        <dbReference type="Google" id="ProtNLM"/>
    </source>
</evidence>
<dbReference type="Pfam" id="PF03640">
    <property type="entry name" value="Lipoprotein_15"/>
    <property type="match status" value="2"/>
</dbReference>
<dbReference type="Proteomes" id="UP000236642">
    <property type="component" value="Unassembled WGS sequence"/>
</dbReference>
<sequence>MRHRALRWLSGIGFAALLALTACARATPSPTAAPTRPPATPTKAPPSPTPTRVPTPTPTKAPTPTPTQAPTPTVTPRPTPSKPATVKVGQSTALGKFLTNEQGFTLYVFMNDPKNTSTCEADCAQRWPPFLTAGKPIAGPGVNAALLGTIRRKDGTIQVTYNGHPLYYFSGDTRPGDTNGQGFNKLWYVIGPDGMPIQK</sequence>